<sequence>MLYLSTLTDRIPIIPPFAPDHHISPSAGVVPFGDIFDLKALSVHLNAPILEWRDVKALPERTIEDAYSTSEVEELGCWTTRKENSPDPTRAYNLVRHLGVDVSYTRVPMNTRYDPSDREDDHVAFPELAALVYPRDPILNVGSLTALAPSEAGHASTPENQLACFDTLYYATSGTRRFEWEYTWSPAWRTVGRHLSFTSEVKDISRSYLADAFGIGGRVVADIPPFIAVHIRRGDFRVYCPNNGLIEDPFPPRSAYKKHVDDIKGTLLAQRGVRISHILVSSDETAHSFWEGVRQEGWFYINHTKQGTLERYGEWYLPVIDVVIQSFACGFVGTHGSTYTLISQKRVEDWNGGLVKEVDLASGL</sequence>
<proteinExistence type="predicted"/>
<dbReference type="Proteomes" id="UP000054270">
    <property type="component" value="Unassembled WGS sequence"/>
</dbReference>
<dbReference type="AlphaFoldDB" id="A0A0D2PH59"/>
<dbReference type="Pfam" id="PF10250">
    <property type="entry name" value="O-FucT"/>
    <property type="match status" value="1"/>
</dbReference>
<evidence type="ECO:0000313" key="4">
    <source>
        <dbReference type="EMBL" id="KJA27841.1"/>
    </source>
</evidence>
<evidence type="ECO:0000256" key="3">
    <source>
        <dbReference type="ARBA" id="ARBA00023277"/>
    </source>
</evidence>
<organism evidence="4 5">
    <name type="scientific">Hypholoma sublateritium (strain FD-334 SS-4)</name>
    <dbReference type="NCBI Taxonomy" id="945553"/>
    <lineage>
        <taxon>Eukaryota</taxon>
        <taxon>Fungi</taxon>
        <taxon>Dikarya</taxon>
        <taxon>Basidiomycota</taxon>
        <taxon>Agaricomycotina</taxon>
        <taxon>Agaricomycetes</taxon>
        <taxon>Agaricomycetidae</taxon>
        <taxon>Agaricales</taxon>
        <taxon>Agaricineae</taxon>
        <taxon>Strophariaceae</taxon>
        <taxon>Hypholoma</taxon>
    </lineage>
</organism>
<reference evidence="5" key="1">
    <citation type="submission" date="2014-04" db="EMBL/GenBank/DDBJ databases">
        <title>Evolutionary Origins and Diversification of the Mycorrhizal Mutualists.</title>
        <authorList>
            <consortium name="DOE Joint Genome Institute"/>
            <consortium name="Mycorrhizal Genomics Consortium"/>
            <person name="Kohler A."/>
            <person name="Kuo A."/>
            <person name="Nagy L.G."/>
            <person name="Floudas D."/>
            <person name="Copeland A."/>
            <person name="Barry K.W."/>
            <person name="Cichocki N."/>
            <person name="Veneault-Fourrey C."/>
            <person name="LaButti K."/>
            <person name="Lindquist E.A."/>
            <person name="Lipzen A."/>
            <person name="Lundell T."/>
            <person name="Morin E."/>
            <person name="Murat C."/>
            <person name="Riley R."/>
            <person name="Ohm R."/>
            <person name="Sun H."/>
            <person name="Tunlid A."/>
            <person name="Henrissat B."/>
            <person name="Grigoriev I.V."/>
            <person name="Hibbett D.S."/>
            <person name="Martin F."/>
        </authorList>
    </citation>
    <scope>NUCLEOTIDE SEQUENCE [LARGE SCALE GENOMIC DNA]</scope>
    <source>
        <strain evidence="5">FD-334 SS-4</strain>
    </source>
</reference>
<dbReference type="CDD" id="cd11296">
    <property type="entry name" value="O-FucT_like"/>
    <property type="match status" value="1"/>
</dbReference>
<dbReference type="STRING" id="945553.A0A0D2PH59"/>
<keyword evidence="2" id="KW-0294">Fucose metabolism</keyword>
<keyword evidence="5" id="KW-1185">Reference proteome</keyword>
<dbReference type="EMBL" id="KN817523">
    <property type="protein sequence ID" value="KJA27841.1"/>
    <property type="molecule type" value="Genomic_DNA"/>
</dbReference>
<name>A0A0D2PH59_HYPSF</name>
<evidence type="ECO:0000313" key="5">
    <source>
        <dbReference type="Proteomes" id="UP000054270"/>
    </source>
</evidence>
<dbReference type="Gene3D" id="3.40.50.11350">
    <property type="match status" value="1"/>
</dbReference>
<evidence type="ECO:0000256" key="2">
    <source>
        <dbReference type="ARBA" id="ARBA00023253"/>
    </source>
</evidence>
<keyword evidence="1" id="KW-0808">Transferase</keyword>
<protein>
    <submittedName>
        <fullName evidence="4">Uncharacterized protein</fullName>
    </submittedName>
</protein>
<accession>A0A0D2PH59</accession>
<gene>
    <name evidence="4" type="ORF">HYPSUDRAFT_35000</name>
</gene>
<dbReference type="InterPro" id="IPR019378">
    <property type="entry name" value="GDP-Fuc_O-FucTrfase"/>
</dbReference>
<keyword evidence="3" id="KW-0119">Carbohydrate metabolism</keyword>
<evidence type="ECO:0000256" key="1">
    <source>
        <dbReference type="ARBA" id="ARBA00022679"/>
    </source>
</evidence>
<dbReference type="OrthoDB" id="423313at2759"/>